<keyword evidence="3" id="KW-1185">Reference proteome</keyword>
<dbReference type="EnsemblMetazoa" id="tetur08g01080.1">
    <property type="protein sequence ID" value="tetur08g01080.1"/>
    <property type="gene ID" value="tetur08g01080"/>
</dbReference>
<dbReference type="AlphaFoldDB" id="T1KAN5"/>
<evidence type="ECO:0008006" key="4">
    <source>
        <dbReference type="Google" id="ProtNLM"/>
    </source>
</evidence>
<dbReference type="HOGENOM" id="CLU_067200_0_0_1"/>
<keyword evidence="1" id="KW-0472">Membrane</keyword>
<sequence>MSLSSETELNFFAICKPTGIFAKALYSDNKLVFGSIAVLQLVNGLISVVQLWSLADTVAKVNFSICAATASNCGVCTIVIWLNRNKFVDIFNHFERNVNMNSLCSSVAPYLKKHRLLIKIHTLVCFALFFATTFYNPALKSNSKLILCKFIVISSIKTMGLYTYYTFLSFSIETFLYIQCCFLHVEHKIHELNWSNSEPNIVNIRRVRCAYCIAIENTRMLNSLLFFLFGAYFVLSFVSTHCALVALIADPAFLTAVITIGNTITFSLVIYHMIYINHLGTRIYEQVYTFSFKTYSLEVSKEIQLLLTRIARADVGLTFLDIFVITPTCVTSLATISLTIALATPAFTEFIILMF</sequence>
<reference evidence="3" key="1">
    <citation type="submission" date="2011-08" db="EMBL/GenBank/DDBJ databases">
        <authorList>
            <person name="Rombauts S."/>
        </authorList>
    </citation>
    <scope>NUCLEOTIDE SEQUENCE</scope>
    <source>
        <strain evidence="3">London</strain>
    </source>
</reference>
<feature type="transmembrane region" description="Helical" evidence="1">
    <location>
        <begin position="31"/>
        <end position="55"/>
    </location>
</feature>
<name>T1KAN5_TETUR</name>
<organism evidence="2 3">
    <name type="scientific">Tetranychus urticae</name>
    <name type="common">Two-spotted spider mite</name>
    <dbReference type="NCBI Taxonomy" id="32264"/>
    <lineage>
        <taxon>Eukaryota</taxon>
        <taxon>Metazoa</taxon>
        <taxon>Ecdysozoa</taxon>
        <taxon>Arthropoda</taxon>
        <taxon>Chelicerata</taxon>
        <taxon>Arachnida</taxon>
        <taxon>Acari</taxon>
        <taxon>Acariformes</taxon>
        <taxon>Trombidiformes</taxon>
        <taxon>Prostigmata</taxon>
        <taxon>Eleutherengona</taxon>
        <taxon>Raphignathae</taxon>
        <taxon>Tetranychoidea</taxon>
        <taxon>Tetranychidae</taxon>
        <taxon>Tetranychus</taxon>
    </lineage>
</organism>
<dbReference type="Proteomes" id="UP000015104">
    <property type="component" value="Unassembled WGS sequence"/>
</dbReference>
<keyword evidence="1" id="KW-0812">Transmembrane</keyword>
<feature type="transmembrane region" description="Helical" evidence="1">
    <location>
        <begin position="253"/>
        <end position="274"/>
    </location>
</feature>
<evidence type="ECO:0000256" key="1">
    <source>
        <dbReference type="SAM" id="Phobius"/>
    </source>
</evidence>
<reference evidence="2" key="2">
    <citation type="submission" date="2015-06" db="UniProtKB">
        <authorList>
            <consortium name="EnsemblMetazoa"/>
        </authorList>
    </citation>
    <scope>IDENTIFICATION</scope>
</reference>
<feature type="transmembrane region" description="Helical" evidence="1">
    <location>
        <begin position="61"/>
        <end position="82"/>
    </location>
</feature>
<proteinExistence type="predicted"/>
<protein>
    <recommendedName>
        <fullName evidence="4">Gustatory receptor</fullName>
    </recommendedName>
</protein>
<evidence type="ECO:0000313" key="2">
    <source>
        <dbReference type="EnsemblMetazoa" id="tetur08g01080.1"/>
    </source>
</evidence>
<dbReference type="EMBL" id="CAEY01001941">
    <property type="status" value="NOT_ANNOTATED_CDS"/>
    <property type="molecule type" value="Genomic_DNA"/>
</dbReference>
<feature type="transmembrane region" description="Helical" evidence="1">
    <location>
        <begin position="224"/>
        <end position="247"/>
    </location>
</feature>
<evidence type="ECO:0000313" key="3">
    <source>
        <dbReference type="Proteomes" id="UP000015104"/>
    </source>
</evidence>
<keyword evidence="1" id="KW-1133">Transmembrane helix</keyword>
<accession>T1KAN5</accession>
<feature type="transmembrane region" description="Helical" evidence="1">
    <location>
        <begin position="116"/>
        <end position="135"/>
    </location>
</feature>